<dbReference type="CDD" id="cd07012">
    <property type="entry name" value="PBP2_Bug_TTT"/>
    <property type="match status" value="1"/>
</dbReference>
<dbReference type="PIRSF" id="PIRSF017082">
    <property type="entry name" value="YflP"/>
    <property type="match status" value="1"/>
</dbReference>
<dbReference type="KEGG" id="pus:CKA81_01565"/>
<dbReference type="InterPro" id="IPR042100">
    <property type="entry name" value="Bug_dom1"/>
</dbReference>
<comment type="similarity">
    <text evidence="1">Belongs to the UPF0065 (bug) family.</text>
</comment>
<dbReference type="InterPro" id="IPR005064">
    <property type="entry name" value="BUG"/>
</dbReference>
<dbReference type="SUPFAM" id="SSF53850">
    <property type="entry name" value="Periplasmic binding protein-like II"/>
    <property type="match status" value="1"/>
</dbReference>
<keyword evidence="4" id="KW-1185">Reference proteome</keyword>
<dbReference type="AlphaFoldDB" id="A0A410G8N0"/>
<name>A0A410G8N0_9BURK</name>
<dbReference type="Gene3D" id="3.40.190.150">
    <property type="entry name" value="Bordetella uptake gene, domain 1"/>
    <property type="match status" value="1"/>
</dbReference>
<sequence>MKLGKRLLLLAGATGLAITLTNAAAQESWPERPVKIISPYGAGGPNDISARLLGERLSSRLGQTFVVENKTGAGTIVANNFVAKAAPDGYHVLYAAAPYSTLEALHGSLSYDPKKDLKAVAMVATVPLFLIVNADSPYKTVDDLIKHGKSNTDGLTVGSPGHGSLPHLAAELLLIDAGTKGLVVHYKGDVAAYTDLVAGRIDATLTAITAALPHIQAGKLRVLGVASETASGIYPDARPLKDQGLSSVVAAGWYGFMVPSGTPPEIVQRLDDEVGLALNDASIKKRLLDLGMETRPGTSAQFAQFIQSEMDKWGGVIKHANLKAQ</sequence>
<feature type="signal peptide" evidence="2">
    <location>
        <begin position="1"/>
        <end position="25"/>
    </location>
</feature>
<evidence type="ECO:0000256" key="2">
    <source>
        <dbReference type="SAM" id="SignalP"/>
    </source>
</evidence>
<organism evidence="3 4">
    <name type="scientific">Pollutimonas thiosulfatoxidans</name>
    <dbReference type="NCBI Taxonomy" id="2028345"/>
    <lineage>
        <taxon>Bacteria</taxon>
        <taxon>Pseudomonadati</taxon>
        <taxon>Pseudomonadota</taxon>
        <taxon>Betaproteobacteria</taxon>
        <taxon>Burkholderiales</taxon>
        <taxon>Alcaligenaceae</taxon>
        <taxon>Pollutimonas</taxon>
    </lineage>
</organism>
<reference evidence="3 4" key="1">
    <citation type="submission" date="2017-08" db="EMBL/GenBank/DDBJ databases">
        <authorList>
            <person name="Park S.-J."/>
            <person name="Kim H."/>
        </authorList>
    </citation>
    <scope>NUCLEOTIDE SEQUENCE [LARGE SCALE GENOMIC DNA]</scope>
    <source>
        <strain evidence="4">ye3</strain>
    </source>
</reference>
<proteinExistence type="inferred from homology"/>
<gene>
    <name evidence="3" type="ORF">CKA81_01565</name>
</gene>
<dbReference type="Proteomes" id="UP000283474">
    <property type="component" value="Chromosome"/>
</dbReference>
<evidence type="ECO:0000256" key="1">
    <source>
        <dbReference type="ARBA" id="ARBA00006987"/>
    </source>
</evidence>
<evidence type="ECO:0000313" key="4">
    <source>
        <dbReference type="Proteomes" id="UP000283474"/>
    </source>
</evidence>
<dbReference type="Pfam" id="PF03401">
    <property type="entry name" value="TctC"/>
    <property type="match status" value="1"/>
</dbReference>
<dbReference type="OrthoDB" id="8678477at2"/>
<feature type="chain" id="PRO_5019009165" evidence="2">
    <location>
        <begin position="26"/>
        <end position="325"/>
    </location>
</feature>
<dbReference type="Gene3D" id="3.40.190.10">
    <property type="entry name" value="Periplasmic binding protein-like II"/>
    <property type="match status" value="1"/>
</dbReference>
<dbReference type="PANTHER" id="PTHR42928:SF5">
    <property type="entry name" value="BLR1237 PROTEIN"/>
    <property type="match status" value="1"/>
</dbReference>
<dbReference type="EMBL" id="CP022987">
    <property type="protein sequence ID" value="QAA92674.1"/>
    <property type="molecule type" value="Genomic_DNA"/>
</dbReference>
<protein>
    <submittedName>
        <fullName evidence="3">ABC transporter substrate-binding protein</fullName>
    </submittedName>
</protein>
<evidence type="ECO:0000313" key="3">
    <source>
        <dbReference type="EMBL" id="QAA92674.1"/>
    </source>
</evidence>
<accession>A0A410G8N0</accession>
<keyword evidence="2" id="KW-0732">Signal</keyword>
<dbReference type="RefSeq" id="WP_128353727.1">
    <property type="nucleotide sequence ID" value="NZ_CP022987.1"/>
</dbReference>
<dbReference type="PANTHER" id="PTHR42928">
    <property type="entry name" value="TRICARBOXYLATE-BINDING PROTEIN"/>
    <property type="match status" value="1"/>
</dbReference>